<feature type="region of interest" description="Disordered" evidence="3">
    <location>
        <begin position="170"/>
        <end position="192"/>
    </location>
</feature>
<dbReference type="OrthoDB" id="2970604at2"/>
<dbReference type="InterPro" id="IPR007693">
    <property type="entry name" value="DNA_helicase_DnaB-like_N"/>
</dbReference>
<accession>A0A5P2AR24</accession>
<proteinExistence type="predicted"/>
<dbReference type="GO" id="GO:0003677">
    <property type="term" value="F:DNA binding"/>
    <property type="evidence" value="ECO:0007669"/>
    <property type="project" value="UniProtKB-KW"/>
</dbReference>
<feature type="compositionally biased region" description="Low complexity" evidence="3">
    <location>
        <begin position="363"/>
        <end position="382"/>
    </location>
</feature>
<keyword evidence="1" id="KW-0235">DNA replication</keyword>
<evidence type="ECO:0000259" key="4">
    <source>
        <dbReference type="Pfam" id="PF00772"/>
    </source>
</evidence>
<organism evidence="5 6">
    <name type="scientific">Streptomyces venezuelae</name>
    <dbReference type="NCBI Taxonomy" id="54571"/>
    <lineage>
        <taxon>Bacteria</taxon>
        <taxon>Bacillati</taxon>
        <taxon>Actinomycetota</taxon>
        <taxon>Actinomycetes</taxon>
        <taxon>Kitasatosporales</taxon>
        <taxon>Streptomycetaceae</taxon>
        <taxon>Streptomyces</taxon>
    </lineage>
</organism>
<dbReference type="GO" id="GO:0005829">
    <property type="term" value="C:cytosol"/>
    <property type="evidence" value="ECO:0007669"/>
    <property type="project" value="TreeGrafter"/>
</dbReference>
<dbReference type="PANTHER" id="PTHR30153">
    <property type="entry name" value="REPLICATIVE DNA HELICASE DNAB"/>
    <property type="match status" value="1"/>
</dbReference>
<name>A0A5P2AR24_STRVZ</name>
<dbReference type="Pfam" id="PF00772">
    <property type="entry name" value="DnaB"/>
    <property type="match status" value="2"/>
</dbReference>
<keyword evidence="5" id="KW-0067">ATP-binding</keyword>
<dbReference type="InterPro" id="IPR016136">
    <property type="entry name" value="DNA_helicase_N/primase_C"/>
</dbReference>
<sequence>MQHASDPHDDEVLYDPPGPAPVHYAERALLGALLLEPALLADLEQLEADAFSNASHGALFSAMRRVPVPGPVRHQARPFWVNAVLEAALPDARGLTVSYMHTLISVCPHAGHAPAYAAIIRAEHARRTIRLHSEHLARAAADTALPDRATAALARADALAQHLDELSGRFPAHPGSLPRTTVPPAPAGGTDKEDLDEERMLLAGAAVWPSAIKEMRWLTADDFLLSAHGALWQCLNALSHRGDPVDPVTVLWEAQHRGLLSSELAPDEVVTLMSASAGSPEHWGTRVIERALLSRAGEVARRIGAYTDDPSTTVHQLITGSHRALADLTALRTRWHRATTPQATTAPRAGVAVSARAGPRRPGTTAATVRSTSTRRTAGRTP</sequence>
<dbReference type="RefSeq" id="WP_150264538.1">
    <property type="nucleotide sequence ID" value="NZ_CP029194.1"/>
</dbReference>
<dbReference type="GO" id="GO:0005524">
    <property type="term" value="F:ATP binding"/>
    <property type="evidence" value="ECO:0007669"/>
    <property type="project" value="InterPro"/>
</dbReference>
<dbReference type="InterPro" id="IPR036185">
    <property type="entry name" value="DNA_heli_DnaB-like_N_sf"/>
</dbReference>
<evidence type="ECO:0000256" key="1">
    <source>
        <dbReference type="ARBA" id="ARBA00022705"/>
    </source>
</evidence>
<dbReference type="Proteomes" id="UP000324106">
    <property type="component" value="Chromosome"/>
</dbReference>
<evidence type="ECO:0000313" key="5">
    <source>
        <dbReference type="EMBL" id="QES18719.1"/>
    </source>
</evidence>
<dbReference type="GO" id="GO:0003678">
    <property type="term" value="F:DNA helicase activity"/>
    <property type="evidence" value="ECO:0007669"/>
    <property type="project" value="InterPro"/>
</dbReference>
<feature type="domain" description="DNA helicase DnaB-like N-terminal" evidence="4">
    <location>
        <begin position="24"/>
        <end position="121"/>
    </location>
</feature>
<evidence type="ECO:0000256" key="3">
    <source>
        <dbReference type="SAM" id="MobiDB-lite"/>
    </source>
</evidence>
<dbReference type="GO" id="GO:0006260">
    <property type="term" value="P:DNA replication"/>
    <property type="evidence" value="ECO:0007669"/>
    <property type="project" value="UniProtKB-KW"/>
</dbReference>
<gene>
    <name evidence="5" type="ORF">DEJ46_06155</name>
</gene>
<reference evidence="5 6" key="1">
    <citation type="submission" date="2018-05" db="EMBL/GenBank/DDBJ databases">
        <title>Streptomyces venezuelae.</title>
        <authorList>
            <person name="Kim W."/>
            <person name="Lee N."/>
            <person name="Cho B.-K."/>
        </authorList>
    </citation>
    <scope>NUCLEOTIDE SEQUENCE [LARGE SCALE GENOMIC DNA]</scope>
    <source>
        <strain evidence="5 6">ATCC 15068</strain>
    </source>
</reference>
<feature type="region of interest" description="Disordered" evidence="3">
    <location>
        <begin position="340"/>
        <end position="382"/>
    </location>
</feature>
<keyword evidence="5" id="KW-0547">Nucleotide-binding</keyword>
<feature type="compositionally biased region" description="Low complexity" evidence="3">
    <location>
        <begin position="340"/>
        <end position="349"/>
    </location>
</feature>
<evidence type="ECO:0000256" key="2">
    <source>
        <dbReference type="ARBA" id="ARBA00023125"/>
    </source>
</evidence>
<keyword evidence="2" id="KW-0238">DNA-binding</keyword>
<dbReference type="PANTHER" id="PTHR30153:SF2">
    <property type="entry name" value="REPLICATIVE DNA HELICASE"/>
    <property type="match status" value="1"/>
</dbReference>
<feature type="domain" description="DNA helicase DnaB-like N-terminal" evidence="4">
    <location>
        <begin position="193"/>
        <end position="275"/>
    </location>
</feature>
<dbReference type="Gene3D" id="1.10.860.10">
    <property type="entry name" value="DNAb Helicase, Chain A"/>
    <property type="match status" value="2"/>
</dbReference>
<keyword evidence="5" id="KW-0347">Helicase</keyword>
<evidence type="ECO:0000313" key="6">
    <source>
        <dbReference type="Proteomes" id="UP000324106"/>
    </source>
</evidence>
<keyword evidence="5" id="KW-0378">Hydrolase</keyword>
<protein>
    <submittedName>
        <fullName evidence="5">Replicative DNA helicase</fullName>
    </submittedName>
</protein>
<dbReference type="SUPFAM" id="SSF48024">
    <property type="entry name" value="N-terminal domain of DnaB helicase"/>
    <property type="match status" value="2"/>
</dbReference>
<dbReference type="EMBL" id="CP029194">
    <property type="protein sequence ID" value="QES18719.1"/>
    <property type="molecule type" value="Genomic_DNA"/>
</dbReference>
<dbReference type="AlphaFoldDB" id="A0A5P2AR24"/>